<feature type="domain" description="XPA C-terminal" evidence="5">
    <location>
        <begin position="106"/>
        <end position="149"/>
    </location>
</feature>
<dbReference type="EMBL" id="CAACVS010000525">
    <property type="protein sequence ID" value="VEU43174.1"/>
    <property type="molecule type" value="Genomic_DNA"/>
</dbReference>
<dbReference type="InterPro" id="IPR000465">
    <property type="entry name" value="XPA/RAD14"/>
</dbReference>
<feature type="compositionally biased region" description="Basic and acidic residues" evidence="4">
    <location>
        <begin position="16"/>
        <end position="45"/>
    </location>
</feature>
<comment type="subcellular location">
    <subcellularLocation>
        <location evidence="1">Nucleus</location>
    </subcellularLocation>
</comment>
<feature type="compositionally biased region" description="Basic and acidic residues" evidence="4">
    <location>
        <begin position="83"/>
        <end position="93"/>
    </location>
</feature>
<organism evidence="6 7">
    <name type="scientific">Pseudo-nitzschia multistriata</name>
    <dbReference type="NCBI Taxonomy" id="183589"/>
    <lineage>
        <taxon>Eukaryota</taxon>
        <taxon>Sar</taxon>
        <taxon>Stramenopiles</taxon>
        <taxon>Ochrophyta</taxon>
        <taxon>Bacillariophyta</taxon>
        <taxon>Bacillariophyceae</taxon>
        <taxon>Bacillariophycidae</taxon>
        <taxon>Bacillariales</taxon>
        <taxon>Bacillariaceae</taxon>
        <taxon>Pseudo-nitzschia</taxon>
    </lineage>
</organism>
<feature type="region of interest" description="Disordered" evidence="4">
    <location>
        <begin position="160"/>
        <end position="187"/>
    </location>
</feature>
<reference evidence="6 7" key="1">
    <citation type="submission" date="2019-01" db="EMBL/GenBank/DDBJ databases">
        <authorList>
            <person name="Ferrante I. M."/>
        </authorList>
    </citation>
    <scope>NUCLEOTIDE SEQUENCE [LARGE SCALE GENOMIC DNA]</scope>
    <source>
        <strain evidence="6 7">B856</strain>
    </source>
</reference>
<protein>
    <recommendedName>
        <fullName evidence="5">XPA C-terminal domain-containing protein</fullName>
    </recommendedName>
</protein>
<dbReference type="GO" id="GO:0000110">
    <property type="term" value="C:nucleotide-excision repair factor 1 complex"/>
    <property type="evidence" value="ECO:0007669"/>
    <property type="project" value="TreeGrafter"/>
</dbReference>
<evidence type="ECO:0000256" key="3">
    <source>
        <dbReference type="ARBA" id="ARBA00023242"/>
    </source>
</evidence>
<dbReference type="PANTHER" id="PTHR10142">
    <property type="entry name" value="DNA REPAIR PROTEIN COMPLEMENTING XP-A CELLS"/>
    <property type="match status" value="1"/>
</dbReference>
<accession>A0A448ZMD5</accession>
<dbReference type="PANTHER" id="PTHR10142:SF0">
    <property type="entry name" value="DNA REPAIR PROTEIN COMPLEMENTING XP-A CELLS"/>
    <property type="match status" value="1"/>
</dbReference>
<dbReference type="InterPro" id="IPR037129">
    <property type="entry name" value="XPA_sf"/>
</dbReference>
<dbReference type="Proteomes" id="UP000291116">
    <property type="component" value="Unassembled WGS sequence"/>
</dbReference>
<dbReference type="GO" id="GO:0006284">
    <property type="term" value="P:base-excision repair"/>
    <property type="evidence" value="ECO:0007669"/>
    <property type="project" value="TreeGrafter"/>
</dbReference>
<dbReference type="GO" id="GO:0000715">
    <property type="term" value="P:nucleotide-excision repair, DNA damage recognition"/>
    <property type="evidence" value="ECO:0007669"/>
    <property type="project" value="TreeGrafter"/>
</dbReference>
<feature type="compositionally biased region" description="Low complexity" evidence="4">
    <location>
        <begin position="65"/>
        <end position="78"/>
    </location>
</feature>
<dbReference type="Gene3D" id="3.90.530.10">
    <property type="entry name" value="XPA C-terminal domain"/>
    <property type="match status" value="1"/>
</dbReference>
<dbReference type="AlphaFoldDB" id="A0A448ZMD5"/>
<keyword evidence="2" id="KW-0862">Zinc</keyword>
<evidence type="ECO:0000256" key="1">
    <source>
        <dbReference type="ARBA" id="ARBA00004123"/>
    </source>
</evidence>
<evidence type="ECO:0000313" key="6">
    <source>
        <dbReference type="EMBL" id="VEU43174.1"/>
    </source>
</evidence>
<evidence type="ECO:0000259" key="5">
    <source>
        <dbReference type="Pfam" id="PF05181"/>
    </source>
</evidence>
<dbReference type="OrthoDB" id="45925at2759"/>
<dbReference type="InterPro" id="IPR022656">
    <property type="entry name" value="XPA_C"/>
</dbReference>
<evidence type="ECO:0000256" key="2">
    <source>
        <dbReference type="ARBA" id="ARBA00022833"/>
    </source>
</evidence>
<dbReference type="GO" id="GO:1901255">
    <property type="term" value="P:nucleotide-excision repair involved in interstrand cross-link repair"/>
    <property type="evidence" value="ECO:0007669"/>
    <property type="project" value="TreeGrafter"/>
</dbReference>
<name>A0A448ZMD5_9STRA</name>
<feature type="compositionally biased region" description="Basic and acidic residues" evidence="4">
    <location>
        <begin position="175"/>
        <end position="187"/>
    </location>
</feature>
<dbReference type="SUPFAM" id="SSF46955">
    <property type="entry name" value="Putative DNA-binding domain"/>
    <property type="match status" value="1"/>
</dbReference>
<gene>
    <name evidence="6" type="ORF">PSNMU_V1.4_AUG-EV-PASAV3_0101820</name>
</gene>
<sequence length="187" mass="22104">MVLTEEQKLRIRKNRERALRIQKERREKYEKQKEEHLKESERSIEDNQTPSKKRKTTDSTLARPTASTTTSQSISPTTNAKQATEDHDYHSSEPLEDFEEGASQWVTKTEAMNTYCLPEGTMAVCSYEEKQNPRNPSFKPMKLYKRSEIRYRAHKRHGGVEGLVKEREKRRKRKLEKDMEAARDIFK</sequence>
<feature type="region of interest" description="Disordered" evidence="4">
    <location>
        <begin position="1"/>
        <end position="104"/>
    </location>
</feature>
<dbReference type="GO" id="GO:0070914">
    <property type="term" value="P:UV-damage excision repair"/>
    <property type="evidence" value="ECO:0007669"/>
    <property type="project" value="TreeGrafter"/>
</dbReference>
<proteinExistence type="predicted"/>
<dbReference type="CDD" id="cd21075">
    <property type="entry name" value="DBD_XPA-like"/>
    <property type="match status" value="1"/>
</dbReference>
<dbReference type="InterPro" id="IPR009061">
    <property type="entry name" value="DNA-bd_dom_put_sf"/>
</dbReference>
<keyword evidence="3" id="KW-0539">Nucleus</keyword>
<keyword evidence="7" id="KW-1185">Reference proteome</keyword>
<evidence type="ECO:0000313" key="7">
    <source>
        <dbReference type="Proteomes" id="UP000291116"/>
    </source>
</evidence>
<dbReference type="GO" id="GO:0003684">
    <property type="term" value="F:damaged DNA binding"/>
    <property type="evidence" value="ECO:0007669"/>
    <property type="project" value="InterPro"/>
</dbReference>
<dbReference type="Pfam" id="PF05181">
    <property type="entry name" value="XPA_C"/>
    <property type="match status" value="1"/>
</dbReference>
<evidence type="ECO:0000256" key="4">
    <source>
        <dbReference type="SAM" id="MobiDB-lite"/>
    </source>
</evidence>